<name>Q93T61_CORJE</name>
<keyword evidence="2" id="KW-0614">Plasmid</keyword>
<evidence type="ECO:0000256" key="1">
    <source>
        <dbReference type="SAM" id="Phobius"/>
    </source>
</evidence>
<keyword evidence="1" id="KW-0812">Transmembrane</keyword>
<dbReference type="EMBL" id="AF364477">
    <property type="protein sequence ID" value="AAK52808.1"/>
    <property type="molecule type" value="Genomic_DNA"/>
</dbReference>
<organism evidence="2">
    <name type="scientific">Corynebacterium jeikeium</name>
    <dbReference type="NCBI Taxonomy" id="38289"/>
    <lineage>
        <taxon>Bacteria</taxon>
        <taxon>Bacillati</taxon>
        <taxon>Actinomycetota</taxon>
        <taxon>Actinomycetes</taxon>
        <taxon>Mycobacteriales</taxon>
        <taxon>Corynebacteriaceae</taxon>
        <taxon>Corynebacterium</taxon>
    </lineage>
</organism>
<sequence>MKSMSKLPVLKVLSVVSVLLIFVLFVLRQAFGLNDSLASTLMLLTVLMAIISLTCLGVVGYKKSVRQRQDENVHQA</sequence>
<protein>
    <submittedName>
        <fullName evidence="2">YpkC</fullName>
    </submittedName>
</protein>
<dbReference type="AlphaFoldDB" id="Q93T61"/>
<accession>Q93T61</accession>
<proteinExistence type="predicted"/>
<reference evidence="2" key="1">
    <citation type="journal article" date="2004" name="Plasmid">
        <title>Comparative genomics identified two conserved DNA modules in a corynebacterial plasmid family present in clinical isolates of the opportunistic human pathogen Corynebacterium jeikeium.</title>
        <authorList>
            <person name="Tauch A."/>
            <person name="Bischoff N."/>
            <person name="Puhler A."/>
            <person name="Kalinowski J."/>
        </authorList>
    </citation>
    <scope>NUCLEOTIDE SEQUENCE</scope>
    <source>
        <plasmid evidence="2">pK43</plasmid>
    </source>
</reference>
<keyword evidence="1" id="KW-0472">Membrane</keyword>
<keyword evidence="1" id="KW-1133">Transmembrane helix</keyword>
<gene>
    <name evidence="2" type="primary">ypkC</name>
</gene>
<evidence type="ECO:0000313" key="2">
    <source>
        <dbReference type="EMBL" id="AAK52808.1"/>
    </source>
</evidence>
<geneLocation type="plasmid" evidence="2">
    <name>pK43</name>
</geneLocation>
<feature type="transmembrane region" description="Helical" evidence="1">
    <location>
        <begin position="42"/>
        <end position="61"/>
    </location>
</feature>